<dbReference type="Proteomes" id="UP000292459">
    <property type="component" value="Unassembled WGS sequence"/>
</dbReference>
<keyword evidence="9" id="KW-1185">Reference proteome</keyword>
<dbReference type="SUPFAM" id="SSF52540">
    <property type="entry name" value="P-loop containing nucleoside triphosphate hydrolases"/>
    <property type="match status" value="1"/>
</dbReference>
<dbReference type="InterPro" id="IPR051539">
    <property type="entry name" value="T4SS-coupling_protein"/>
</dbReference>
<dbReference type="PANTHER" id="PTHR37937:SF1">
    <property type="entry name" value="CONJUGATIVE TRANSFER: DNA TRANSPORT"/>
    <property type="match status" value="1"/>
</dbReference>
<dbReference type="CDD" id="cd01127">
    <property type="entry name" value="TrwB_TraG_TraD_VirD4"/>
    <property type="match status" value="1"/>
</dbReference>
<evidence type="ECO:0000256" key="1">
    <source>
        <dbReference type="ARBA" id="ARBA00004651"/>
    </source>
</evidence>
<dbReference type="InterPro" id="IPR019476">
    <property type="entry name" value="T4SS_TraD_DNA-bd"/>
</dbReference>
<evidence type="ECO:0000256" key="5">
    <source>
        <dbReference type="ARBA" id="ARBA00023136"/>
    </source>
</evidence>
<dbReference type="GO" id="GO:0005886">
    <property type="term" value="C:plasma membrane"/>
    <property type="evidence" value="ECO:0007669"/>
    <property type="project" value="UniProtKB-SubCell"/>
</dbReference>
<evidence type="ECO:0000256" key="2">
    <source>
        <dbReference type="ARBA" id="ARBA00022475"/>
    </source>
</evidence>
<keyword evidence="5" id="KW-0472">Membrane</keyword>
<keyword evidence="3" id="KW-0812">Transmembrane</keyword>
<comment type="caution">
    <text evidence="8">The sequence shown here is derived from an EMBL/GenBank/DDBJ whole genome shotgun (WGS) entry which is preliminary data.</text>
</comment>
<dbReference type="OrthoDB" id="102453at2"/>
<dbReference type="Pfam" id="PF10412">
    <property type="entry name" value="TrwB_AAD_bind"/>
    <property type="match status" value="1"/>
</dbReference>
<comment type="subcellular location">
    <subcellularLocation>
        <location evidence="1">Cell membrane</location>
        <topology evidence="1">Multi-pass membrane protein</topology>
    </subcellularLocation>
</comment>
<sequence>MKAFTEQPATLAQTNPAASESISQLASSLQSRNGLILLGCCLLVGVLTLLGDRKNGKLATSRFGSAKEKGAARQRAVKQLAARKHNAVSLYIGKPQRPKDARSIYLPDLQRGVAVCGGPGSGKTFSVIDPLIRSALEQGLPVALYDFKYPTQSARHAAYAAKLGYQVHVLAPGFPESGVCNPIDFLRSESDAEMARQIATVLNKNFRLMTQSSEDGFFAAAGDQLTEALLMLAKSTEYPDIMTAQAVLGLTNLGNRIAAAKDMNSWIRVSFNQLIGVKDAEKTASGIVGSASETFTRFMKEGVLGSFCGRTSIPLELSGKQLLIFGMDRERRDVVGPLVATVLHMIVTRNVAQRRQDPLIVAIDELPTLYLPTLVQWLNENREDGLSVILGFQNLVQLEKTYGRELARAILGACATKAIFNPQEYEAARMFSDFLGDEEIRYKQKSRNRGGGKSSTTISEQERTRKLFEPSQFLRLPQGKCVLINPGFVSRGEAAIPIRQTIKIPKADLQATAASEALWTKIQTRLLQRSPQRVPTTEDLERRRQLVESMLPEPPAPVNSAYPDPADLIDKYGSLL</sequence>
<keyword evidence="4" id="KW-1133">Transmembrane helix</keyword>
<dbReference type="InterPro" id="IPR027417">
    <property type="entry name" value="P-loop_NTPase"/>
</dbReference>
<dbReference type="Gene3D" id="3.40.50.300">
    <property type="entry name" value="P-loop containing nucleotide triphosphate hydrolases"/>
    <property type="match status" value="1"/>
</dbReference>
<proteinExistence type="predicted"/>
<feature type="region of interest" description="Disordered" evidence="6">
    <location>
        <begin position="443"/>
        <end position="463"/>
    </location>
</feature>
<dbReference type="AlphaFoldDB" id="A0A4Q7ECV1"/>
<evidence type="ECO:0000256" key="6">
    <source>
        <dbReference type="SAM" id="MobiDB-lite"/>
    </source>
</evidence>
<accession>A0A4Q7ECV1</accession>
<gene>
    <name evidence="8" type="ORF">DYY88_09885</name>
</gene>
<protein>
    <submittedName>
        <fullName evidence="8">Type IV secretory system conjugative DNA transfer family protein</fullName>
    </submittedName>
</protein>
<evidence type="ECO:0000259" key="7">
    <source>
        <dbReference type="Pfam" id="PF10412"/>
    </source>
</evidence>
<keyword evidence="2" id="KW-1003">Cell membrane</keyword>
<evidence type="ECO:0000256" key="4">
    <source>
        <dbReference type="ARBA" id="ARBA00022989"/>
    </source>
</evidence>
<evidence type="ECO:0000256" key="3">
    <source>
        <dbReference type="ARBA" id="ARBA00022692"/>
    </source>
</evidence>
<dbReference type="RefSeq" id="WP_084607125.1">
    <property type="nucleotide sequence ID" value="NZ_QVFV01000002.1"/>
</dbReference>
<dbReference type="EMBL" id="QVFV01000002">
    <property type="protein sequence ID" value="RZM79065.1"/>
    <property type="molecule type" value="Genomic_DNA"/>
</dbReference>
<name>A0A4Q7ECV1_9CYAN</name>
<reference evidence="8 9" key="1">
    <citation type="submission" date="2018-11" db="EMBL/GenBank/DDBJ databases">
        <title>Whole genome sequencing of an environmental sample.</title>
        <authorList>
            <person name="Sarangi A.N."/>
            <person name="Singh D."/>
            <person name="Tripathy S."/>
        </authorList>
    </citation>
    <scope>NUCLEOTIDE SEQUENCE [LARGE SCALE GENOMIC DNA]</scope>
    <source>
        <strain evidence="8 9">Lakshadweep</strain>
    </source>
</reference>
<feature type="domain" description="Type IV secretion system coupling protein TraD DNA-binding" evidence="7">
    <location>
        <begin position="110"/>
        <end position="486"/>
    </location>
</feature>
<evidence type="ECO:0000313" key="8">
    <source>
        <dbReference type="EMBL" id="RZM79065.1"/>
    </source>
</evidence>
<evidence type="ECO:0000313" key="9">
    <source>
        <dbReference type="Proteomes" id="UP000292459"/>
    </source>
</evidence>
<dbReference type="PANTHER" id="PTHR37937">
    <property type="entry name" value="CONJUGATIVE TRANSFER: DNA TRANSPORT"/>
    <property type="match status" value="1"/>
</dbReference>
<organism evidence="8 9">
    <name type="scientific">Leptolyngbya iicbica LK</name>
    <dbReference type="NCBI Taxonomy" id="2294035"/>
    <lineage>
        <taxon>Bacteria</taxon>
        <taxon>Bacillati</taxon>
        <taxon>Cyanobacteriota</taxon>
        <taxon>Cyanophyceae</taxon>
        <taxon>Leptolyngbyales</taxon>
        <taxon>Leptolyngbyaceae</taxon>
        <taxon>Leptolyngbya group</taxon>
        <taxon>Leptolyngbya</taxon>
        <taxon>Leptolyngbya iicbica</taxon>
    </lineage>
</organism>